<dbReference type="Proteomes" id="UP001221898">
    <property type="component" value="Unassembled WGS sequence"/>
</dbReference>
<reference evidence="2" key="1">
    <citation type="journal article" date="2023" name="Science">
        <title>Genome structures resolve the early diversification of teleost fishes.</title>
        <authorList>
            <person name="Parey E."/>
            <person name="Louis A."/>
            <person name="Montfort J."/>
            <person name="Bouchez O."/>
            <person name="Roques C."/>
            <person name="Iampietro C."/>
            <person name="Lluch J."/>
            <person name="Castinel A."/>
            <person name="Donnadieu C."/>
            <person name="Desvignes T."/>
            <person name="Floi Bucao C."/>
            <person name="Jouanno E."/>
            <person name="Wen M."/>
            <person name="Mejri S."/>
            <person name="Dirks R."/>
            <person name="Jansen H."/>
            <person name="Henkel C."/>
            <person name="Chen W.J."/>
            <person name="Zahm M."/>
            <person name="Cabau C."/>
            <person name="Klopp C."/>
            <person name="Thompson A.W."/>
            <person name="Robinson-Rechavi M."/>
            <person name="Braasch I."/>
            <person name="Lecointre G."/>
            <person name="Bobe J."/>
            <person name="Postlethwait J.H."/>
            <person name="Berthelot C."/>
            <person name="Roest Crollius H."/>
            <person name="Guiguen Y."/>
        </authorList>
    </citation>
    <scope>NUCLEOTIDE SEQUENCE</scope>
    <source>
        <strain evidence="2">NC1722</strain>
    </source>
</reference>
<sequence length="106" mass="11417">MWVSEPGNPPTPHPTVQAGHQNPVAVDSPISRQGVGQDAPGGARIKGSINKPNALRRCDPPRAPERPAPFNTFYTPPQRARGWWGGSDDFTKTSNKLSKLGQTPLP</sequence>
<feature type="compositionally biased region" description="Basic and acidic residues" evidence="1">
    <location>
        <begin position="56"/>
        <end position="65"/>
    </location>
</feature>
<feature type="region of interest" description="Disordered" evidence="1">
    <location>
        <begin position="1"/>
        <end position="106"/>
    </location>
</feature>
<evidence type="ECO:0000256" key="1">
    <source>
        <dbReference type="SAM" id="MobiDB-lite"/>
    </source>
</evidence>
<feature type="compositionally biased region" description="Polar residues" evidence="1">
    <location>
        <begin position="92"/>
        <end position="106"/>
    </location>
</feature>
<organism evidence="2 3">
    <name type="scientific">Aldrovandia affinis</name>
    <dbReference type="NCBI Taxonomy" id="143900"/>
    <lineage>
        <taxon>Eukaryota</taxon>
        <taxon>Metazoa</taxon>
        <taxon>Chordata</taxon>
        <taxon>Craniata</taxon>
        <taxon>Vertebrata</taxon>
        <taxon>Euteleostomi</taxon>
        <taxon>Actinopterygii</taxon>
        <taxon>Neopterygii</taxon>
        <taxon>Teleostei</taxon>
        <taxon>Notacanthiformes</taxon>
        <taxon>Halosauridae</taxon>
        <taxon>Aldrovandia</taxon>
    </lineage>
</organism>
<dbReference type="AlphaFoldDB" id="A0AAD7WT24"/>
<proteinExistence type="predicted"/>
<accession>A0AAD7WT24</accession>
<keyword evidence="3" id="KW-1185">Reference proteome</keyword>
<comment type="caution">
    <text evidence="2">The sequence shown here is derived from an EMBL/GenBank/DDBJ whole genome shotgun (WGS) entry which is preliminary data.</text>
</comment>
<protein>
    <submittedName>
        <fullName evidence="2">Uncharacterized protein</fullName>
    </submittedName>
</protein>
<name>A0AAD7WT24_9TELE</name>
<evidence type="ECO:0000313" key="3">
    <source>
        <dbReference type="Proteomes" id="UP001221898"/>
    </source>
</evidence>
<gene>
    <name evidence="2" type="ORF">AAFF_G00258150</name>
</gene>
<evidence type="ECO:0000313" key="2">
    <source>
        <dbReference type="EMBL" id="KAJ8408401.1"/>
    </source>
</evidence>
<dbReference type="EMBL" id="JAINUG010000035">
    <property type="protein sequence ID" value="KAJ8408401.1"/>
    <property type="molecule type" value="Genomic_DNA"/>
</dbReference>